<accession>A0A1C7LZN9</accession>
<gene>
    <name evidence="1" type="ORF">A0H81_09813</name>
</gene>
<comment type="caution">
    <text evidence="1">The sequence shown here is derived from an EMBL/GenBank/DDBJ whole genome shotgun (WGS) entry which is preliminary data.</text>
</comment>
<keyword evidence="2" id="KW-1185">Reference proteome</keyword>
<proteinExistence type="predicted"/>
<dbReference type="EMBL" id="LUGG01000014">
    <property type="protein sequence ID" value="OBZ70131.1"/>
    <property type="molecule type" value="Genomic_DNA"/>
</dbReference>
<dbReference type="Proteomes" id="UP000092993">
    <property type="component" value="Unassembled WGS sequence"/>
</dbReference>
<reference evidence="1 2" key="1">
    <citation type="submission" date="2016-03" db="EMBL/GenBank/DDBJ databases">
        <title>Whole genome sequencing of Grifola frondosa 9006-11.</title>
        <authorList>
            <person name="Min B."/>
            <person name="Park H."/>
            <person name="Kim J.-G."/>
            <person name="Cho H."/>
            <person name="Oh Y.-L."/>
            <person name="Kong W.-S."/>
            <person name="Choi I.-G."/>
        </authorList>
    </citation>
    <scope>NUCLEOTIDE SEQUENCE [LARGE SCALE GENOMIC DNA]</scope>
    <source>
        <strain evidence="1 2">9006-11</strain>
    </source>
</reference>
<evidence type="ECO:0000313" key="1">
    <source>
        <dbReference type="EMBL" id="OBZ70131.1"/>
    </source>
</evidence>
<organism evidence="1 2">
    <name type="scientific">Grifola frondosa</name>
    <name type="common">Maitake</name>
    <name type="synonym">Polyporus frondosus</name>
    <dbReference type="NCBI Taxonomy" id="5627"/>
    <lineage>
        <taxon>Eukaryota</taxon>
        <taxon>Fungi</taxon>
        <taxon>Dikarya</taxon>
        <taxon>Basidiomycota</taxon>
        <taxon>Agaricomycotina</taxon>
        <taxon>Agaricomycetes</taxon>
        <taxon>Polyporales</taxon>
        <taxon>Grifolaceae</taxon>
        <taxon>Grifola</taxon>
    </lineage>
</organism>
<evidence type="ECO:0000313" key="2">
    <source>
        <dbReference type="Proteomes" id="UP000092993"/>
    </source>
</evidence>
<protein>
    <submittedName>
        <fullName evidence="1">Uncharacterized protein</fullName>
    </submittedName>
</protein>
<name>A0A1C7LZN9_GRIFR</name>
<sequence>MTWYYAMAHRWLDDGLETNLYSRIGYRPPPGCHIRSTEYTFIWSSSRIADMRISLLPLSPATERNGCARNAVSVSRLGEGC</sequence>
<dbReference type="AlphaFoldDB" id="A0A1C7LZN9"/>